<keyword evidence="9" id="KW-1185">Reference proteome</keyword>
<dbReference type="RefSeq" id="WP_176604922.1">
    <property type="nucleotide sequence ID" value="NZ_LR794158.1"/>
</dbReference>
<evidence type="ECO:0000256" key="5">
    <source>
        <dbReference type="ARBA" id="ARBA00023136"/>
    </source>
</evidence>
<dbReference type="InterPro" id="IPR000620">
    <property type="entry name" value="EamA_dom"/>
</dbReference>
<evidence type="ECO:0000256" key="2">
    <source>
        <dbReference type="ARBA" id="ARBA00022475"/>
    </source>
</evidence>
<keyword evidence="2" id="KW-1003">Cell membrane</keyword>
<feature type="transmembrane region" description="Helical" evidence="6">
    <location>
        <begin position="276"/>
        <end position="294"/>
    </location>
</feature>
<accession>A0A6J5JXZ5</accession>
<feature type="transmembrane region" description="Helical" evidence="6">
    <location>
        <begin position="96"/>
        <end position="113"/>
    </location>
</feature>
<feature type="transmembrane region" description="Helical" evidence="6">
    <location>
        <begin position="184"/>
        <end position="205"/>
    </location>
</feature>
<organism evidence="8 9">
    <name type="scientific">Candidatus Azoamicus ciliaticola</name>
    <dbReference type="NCBI Taxonomy" id="2652803"/>
    <lineage>
        <taxon>Bacteria</taxon>
        <taxon>Pseudomonadati</taxon>
        <taxon>Pseudomonadota</taxon>
        <taxon>Gammaproteobacteria</taxon>
        <taxon>Candidatus Azoamicaceae</taxon>
        <taxon>Candidatus Azoamicus</taxon>
    </lineage>
</organism>
<feature type="transmembrane region" description="Helical" evidence="6">
    <location>
        <begin position="122"/>
        <end position="138"/>
    </location>
</feature>
<dbReference type="InterPro" id="IPR037185">
    <property type="entry name" value="EmrE-like"/>
</dbReference>
<dbReference type="PANTHER" id="PTHR32322:SF18">
    <property type="entry name" value="S-ADENOSYLMETHIONINE_S-ADENOSYLHOMOCYSTEINE TRANSPORTER"/>
    <property type="match status" value="1"/>
</dbReference>
<sequence>MKKIRLLLVFLLFALFASVFSLQKICLCYADPLFLMGFRMALSGFLLIFILFLNGKIKIKKEHFYLFFLLGLFNIYFTNIFEILGLKTMSSAKACLIYSLSPFLTAFIAPIFLNEFITARKFFGILIGFFGLIPMIYIKSLEELNIKTIWVFSMSELFLLFAVFFSVIGWIFLKKIQLKGYSFFLANGISMFFGGFCILITSFVVNENWNPFPIYNLFYFMFFTFLTAIISNIICYNLFGYLLNYFSATFMTFSGLMTPFFAAFFGYFFLKEGITWHFFLSVFIFFFGLLIFYFDEKN</sequence>
<gene>
    <name evidence="8" type="ORF">ESZ_00192</name>
</gene>
<keyword evidence="5 6" id="KW-0472">Membrane</keyword>
<feature type="domain" description="EamA" evidence="7">
    <location>
        <begin position="6"/>
        <end position="133"/>
    </location>
</feature>
<keyword evidence="4 6" id="KW-1133">Transmembrane helix</keyword>
<dbReference type="PANTHER" id="PTHR32322">
    <property type="entry name" value="INNER MEMBRANE TRANSPORTER"/>
    <property type="match status" value="1"/>
</dbReference>
<keyword evidence="3 6" id="KW-0812">Transmembrane</keyword>
<feature type="transmembrane region" description="Helical" evidence="6">
    <location>
        <begin position="150"/>
        <end position="172"/>
    </location>
</feature>
<evidence type="ECO:0000259" key="7">
    <source>
        <dbReference type="Pfam" id="PF00892"/>
    </source>
</evidence>
<dbReference type="Pfam" id="PF00892">
    <property type="entry name" value="EamA"/>
    <property type="match status" value="2"/>
</dbReference>
<feature type="transmembrane region" description="Helical" evidence="6">
    <location>
        <begin position="246"/>
        <end position="270"/>
    </location>
</feature>
<feature type="transmembrane region" description="Helical" evidence="6">
    <location>
        <begin position="32"/>
        <end position="52"/>
    </location>
</feature>
<dbReference type="AlphaFoldDB" id="A0A6J5JXZ5"/>
<dbReference type="InterPro" id="IPR050638">
    <property type="entry name" value="AA-Vitamin_Transporters"/>
</dbReference>
<evidence type="ECO:0000313" key="8">
    <source>
        <dbReference type="EMBL" id="CAB3976392.1"/>
    </source>
</evidence>
<name>A0A6J5JXZ5_9GAMM</name>
<reference evidence="8 9" key="1">
    <citation type="submission" date="2020-04" db="EMBL/GenBank/DDBJ databases">
        <authorList>
            <person name="Graf S J."/>
        </authorList>
    </citation>
    <scope>NUCLEOTIDE SEQUENCE [LARGE SCALE GENOMIC DNA]</scope>
    <source>
        <strain evidence="8">1</strain>
    </source>
</reference>
<comment type="subcellular location">
    <subcellularLocation>
        <location evidence="1">Cell membrane</location>
        <topology evidence="1">Multi-pass membrane protein</topology>
    </subcellularLocation>
</comment>
<dbReference type="EMBL" id="LR794158">
    <property type="protein sequence ID" value="CAB3976392.1"/>
    <property type="molecule type" value="Genomic_DNA"/>
</dbReference>
<evidence type="ECO:0000256" key="1">
    <source>
        <dbReference type="ARBA" id="ARBA00004651"/>
    </source>
</evidence>
<evidence type="ECO:0000256" key="4">
    <source>
        <dbReference type="ARBA" id="ARBA00022989"/>
    </source>
</evidence>
<protein>
    <submittedName>
        <fullName evidence="8">S-adenosylmethionine/S-adenosylhomocysteine transporter</fullName>
    </submittedName>
</protein>
<feature type="transmembrane region" description="Helical" evidence="6">
    <location>
        <begin position="64"/>
        <end position="84"/>
    </location>
</feature>
<evidence type="ECO:0000256" key="3">
    <source>
        <dbReference type="ARBA" id="ARBA00022692"/>
    </source>
</evidence>
<proteinExistence type="predicted"/>
<dbReference type="SUPFAM" id="SSF103481">
    <property type="entry name" value="Multidrug resistance efflux transporter EmrE"/>
    <property type="match status" value="1"/>
</dbReference>
<dbReference type="KEGG" id="acil:ESZ_00192"/>
<feature type="domain" description="EamA" evidence="7">
    <location>
        <begin position="156"/>
        <end position="293"/>
    </location>
</feature>
<evidence type="ECO:0000313" key="9">
    <source>
        <dbReference type="Proteomes" id="UP000509549"/>
    </source>
</evidence>
<dbReference type="GO" id="GO:0005886">
    <property type="term" value="C:plasma membrane"/>
    <property type="evidence" value="ECO:0007669"/>
    <property type="project" value="UniProtKB-SubCell"/>
</dbReference>
<evidence type="ECO:0000256" key="6">
    <source>
        <dbReference type="SAM" id="Phobius"/>
    </source>
</evidence>
<feature type="transmembrane region" description="Helical" evidence="6">
    <location>
        <begin position="217"/>
        <end position="239"/>
    </location>
</feature>
<dbReference type="Proteomes" id="UP000509549">
    <property type="component" value="Chromosome"/>
</dbReference>